<organism evidence="2 3">
    <name type="scientific">Sclerotinia nivalis</name>
    <dbReference type="NCBI Taxonomy" id="352851"/>
    <lineage>
        <taxon>Eukaryota</taxon>
        <taxon>Fungi</taxon>
        <taxon>Dikarya</taxon>
        <taxon>Ascomycota</taxon>
        <taxon>Pezizomycotina</taxon>
        <taxon>Leotiomycetes</taxon>
        <taxon>Helotiales</taxon>
        <taxon>Sclerotiniaceae</taxon>
        <taxon>Sclerotinia</taxon>
    </lineage>
</organism>
<feature type="region of interest" description="Disordered" evidence="1">
    <location>
        <begin position="20"/>
        <end position="72"/>
    </location>
</feature>
<proteinExistence type="predicted"/>
<accession>A0A9X0AQR8</accession>
<name>A0A9X0AQR8_9HELO</name>
<dbReference type="EMBL" id="JAPEIS010000004">
    <property type="protein sequence ID" value="KAJ8067045.1"/>
    <property type="molecule type" value="Genomic_DNA"/>
</dbReference>
<dbReference type="Proteomes" id="UP001152300">
    <property type="component" value="Unassembled WGS sequence"/>
</dbReference>
<evidence type="ECO:0000313" key="3">
    <source>
        <dbReference type="Proteomes" id="UP001152300"/>
    </source>
</evidence>
<dbReference type="OrthoDB" id="3440156at2759"/>
<gene>
    <name evidence="2" type="ORF">OCU04_004425</name>
</gene>
<sequence length="161" mass="18720">MYAGLRQNPSKSRRYLRLKRRGRQAHDDHCHKVHQCKRRNLPEIDDEGDNDTRPTKQRNLRSPPINNKQTLSEYDDIRRHLRPHRIASPSFTAQPILINSPTSTPIEHSPTPNDGNRCYLPRCSPSPVCAEPATAMHQEWPFQGFLERIRIGNVTTCNFEF</sequence>
<reference evidence="2" key="1">
    <citation type="submission" date="2022-11" db="EMBL/GenBank/DDBJ databases">
        <title>Genome Resource of Sclerotinia nivalis Strain SnTB1, a Plant Pathogen Isolated from American Ginseng.</title>
        <authorList>
            <person name="Fan S."/>
        </authorList>
    </citation>
    <scope>NUCLEOTIDE SEQUENCE</scope>
    <source>
        <strain evidence="2">SnTB1</strain>
    </source>
</reference>
<dbReference type="AlphaFoldDB" id="A0A9X0AQR8"/>
<comment type="caution">
    <text evidence="2">The sequence shown here is derived from an EMBL/GenBank/DDBJ whole genome shotgun (WGS) entry which is preliminary data.</text>
</comment>
<evidence type="ECO:0000256" key="1">
    <source>
        <dbReference type="SAM" id="MobiDB-lite"/>
    </source>
</evidence>
<keyword evidence="3" id="KW-1185">Reference proteome</keyword>
<evidence type="ECO:0000313" key="2">
    <source>
        <dbReference type="EMBL" id="KAJ8067045.1"/>
    </source>
</evidence>
<protein>
    <submittedName>
        <fullName evidence="2">Uncharacterized protein</fullName>
    </submittedName>
</protein>